<dbReference type="HOGENOM" id="CLU_1026079_0_0_10"/>
<reference evidence="3" key="1">
    <citation type="submission" date="2011-09" db="EMBL/GenBank/DDBJ databases">
        <title>The permanent draft genome of Mucilaginibacter paludis DSM 18603.</title>
        <authorList>
            <consortium name="US DOE Joint Genome Institute (JGI-PGF)"/>
            <person name="Lucas S."/>
            <person name="Han J."/>
            <person name="Lapidus A."/>
            <person name="Bruce D."/>
            <person name="Goodwin L."/>
            <person name="Pitluck S."/>
            <person name="Peters L."/>
            <person name="Kyrpides N."/>
            <person name="Mavromatis K."/>
            <person name="Ivanova N."/>
            <person name="Mikhailova N."/>
            <person name="Held B."/>
            <person name="Detter J.C."/>
            <person name="Tapia R."/>
            <person name="Han C."/>
            <person name="Land M."/>
            <person name="Hauser L."/>
            <person name="Markowitz V."/>
            <person name="Cheng J.-F."/>
            <person name="Hugenholtz P."/>
            <person name="Woyke T."/>
            <person name="Wu D."/>
            <person name="Tindall B."/>
            <person name="Brambilla E."/>
            <person name="Klenk H.-P."/>
            <person name="Eisen J.A."/>
        </authorList>
    </citation>
    <scope>NUCLEOTIDE SEQUENCE [LARGE SCALE GENOMIC DNA]</scope>
    <source>
        <strain evidence="3">DSM 18603</strain>
    </source>
</reference>
<feature type="compositionally biased region" description="Polar residues" evidence="1">
    <location>
        <begin position="248"/>
        <end position="271"/>
    </location>
</feature>
<organism evidence="3 4">
    <name type="scientific">Mucilaginibacter paludis DSM 18603</name>
    <dbReference type="NCBI Taxonomy" id="714943"/>
    <lineage>
        <taxon>Bacteria</taxon>
        <taxon>Pseudomonadati</taxon>
        <taxon>Bacteroidota</taxon>
        <taxon>Sphingobacteriia</taxon>
        <taxon>Sphingobacteriales</taxon>
        <taxon>Sphingobacteriaceae</taxon>
        <taxon>Mucilaginibacter</taxon>
    </lineage>
</organism>
<dbReference type="AlphaFoldDB" id="H1Y189"/>
<evidence type="ECO:0000313" key="3">
    <source>
        <dbReference type="EMBL" id="EHQ30223.1"/>
    </source>
</evidence>
<protein>
    <submittedName>
        <fullName evidence="3">Uncharacterized protein</fullName>
    </submittedName>
</protein>
<dbReference type="InterPro" id="IPR011990">
    <property type="entry name" value="TPR-like_helical_dom_sf"/>
</dbReference>
<feature type="region of interest" description="Disordered" evidence="1">
    <location>
        <begin position="231"/>
        <end position="271"/>
    </location>
</feature>
<dbReference type="OrthoDB" id="789253at2"/>
<sequence>MKKITYLLLLLLSAQFLKAQAQNIDSLQRQRDTASIECAKAELFTNKAADLIQFNCQKTREISYADAGKAIEYVLKALHINSKYNDTLAVRNNFDCLSSAYFIQKKYTQAKWFVLQSNYISRYKKDVPAMINSLMRLASIKIAIKDYKMAEVDFNKAIALTKIKNDVNRQIEIEKCLSTLYTNSGKVKAATAMDKHYTLLQYNLDKSMAQQAKAKQLRVQKYYALLKAKPKPKKVVSVSETKPAILQEGQSTDESKTDVQTTALDITNQDK</sequence>
<feature type="chain" id="PRO_5003556960" evidence="2">
    <location>
        <begin position="22"/>
        <end position="271"/>
    </location>
</feature>
<dbReference type="EMBL" id="CM001403">
    <property type="protein sequence ID" value="EHQ30223.1"/>
    <property type="molecule type" value="Genomic_DNA"/>
</dbReference>
<evidence type="ECO:0000313" key="4">
    <source>
        <dbReference type="Proteomes" id="UP000002774"/>
    </source>
</evidence>
<feature type="signal peptide" evidence="2">
    <location>
        <begin position="1"/>
        <end position="21"/>
    </location>
</feature>
<dbReference type="Gene3D" id="1.25.40.10">
    <property type="entry name" value="Tetratricopeptide repeat domain"/>
    <property type="match status" value="1"/>
</dbReference>
<dbReference type="Proteomes" id="UP000002774">
    <property type="component" value="Chromosome"/>
</dbReference>
<gene>
    <name evidence="3" type="ORF">Mucpa_6165</name>
</gene>
<keyword evidence="2" id="KW-0732">Signal</keyword>
<keyword evidence="4" id="KW-1185">Reference proteome</keyword>
<accession>H1Y189</accession>
<evidence type="ECO:0000256" key="1">
    <source>
        <dbReference type="SAM" id="MobiDB-lite"/>
    </source>
</evidence>
<dbReference type="SUPFAM" id="SSF48452">
    <property type="entry name" value="TPR-like"/>
    <property type="match status" value="1"/>
</dbReference>
<name>H1Y189_9SPHI</name>
<evidence type="ECO:0000256" key="2">
    <source>
        <dbReference type="SAM" id="SignalP"/>
    </source>
</evidence>
<proteinExistence type="predicted"/>
<dbReference type="RefSeq" id="WP_008511793.1">
    <property type="nucleotide sequence ID" value="NZ_CM001403.1"/>
</dbReference>
<dbReference type="STRING" id="714943.Mucpa_6165"/>